<accession>A0AAD8QJ70</accession>
<sequence length="126" mass="13439">MKGVACESEVEQRTGLERSRVPWFSIAYPYLCCSMTGVPASMAVGADHQARMLHCSHAWGCFAVTRRTTSGGEATGDSEARLAVGGTGIAGEVGDEGGAAASFDLENYASERSGLRERFPVFREWG</sequence>
<dbReference type="AlphaFoldDB" id="A0AAD8QJ70"/>
<name>A0AAD8QJ70_LOLMU</name>
<protein>
    <submittedName>
        <fullName evidence="1">Uncharacterized protein</fullName>
    </submittedName>
</protein>
<keyword evidence="2" id="KW-1185">Reference proteome</keyword>
<evidence type="ECO:0000313" key="1">
    <source>
        <dbReference type="EMBL" id="KAK1603818.1"/>
    </source>
</evidence>
<evidence type="ECO:0000313" key="2">
    <source>
        <dbReference type="Proteomes" id="UP001231189"/>
    </source>
</evidence>
<dbReference type="Proteomes" id="UP001231189">
    <property type="component" value="Unassembled WGS sequence"/>
</dbReference>
<comment type="caution">
    <text evidence="1">The sequence shown here is derived from an EMBL/GenBank/DDBJ whole genome shotgun (WGS) entry which is preliminary data.</text>
</comment>
<proteinExistence type="predicted"/>
<dbReference type="EMBL" id="JAUUTY010000007">
    <property type="protein sequence ID" value="KAK1603818.1"/>
    <property type="molecule type" value="Genomic_DNA"/>
</dbReference>
<gene>
    <name evidence="1" type="ORF">QYE76_027491</name>
</gene>
<organism evidence="1 2">
    <name type="scientific">Lolium multiflorum</name>
    <name type="common">Italian ryegrass</name>
    <name type="synonym">Lolium perenne subsp. multiflorum</name>
    <dbReference type="NCBI Taxonomy" id="4521"/>
    <lineage>
        <taxon>Eukaryota</taxon>
        <taxon>Viridiplantae</taxon>
        <taxon>Streptophyta</taxon>
        <taxon>Embryophyta</taxon>
        <taxon>Tracheophyta</taxon>
        <taxon>Spermatophyta</taxon>
        <taxon>Magnoliopsida</taxon>
        <taxon>Liliopsida</taxon>
        <taxon>Poales</taxon>
        <taxon>Poaceae</taxon>
        <taxon>BOP clade</taxon>
        <taxon>Pooideae</taxon>
        <taxon>Poodae</taxon>
        <taxon>Poeae</taxon>
        <taxon>Poeae Chloroplast Group 2 (Poeae type)</taxon>
        <taxon>Loliodinae</taxon>
        <taxon>Loliinae</taxon>
        <taxon>Lolium</taxon>
    </lineage>
</organism>
<reference evidence="1" key="1">
    <citation type="submission" date="2023-07" db="EMBL/GenBank/DDBJ databases">
        <title>A chromosome-level genome assembly of Lolium multiflorum.</title>
        <authorList>
            <person name="Chen Y."/>
            <person name="Copetti D."/>
            <person name="Kolliker R."/>
            <person name="Studer B."/>
        </authorList>
    </citation>
    <scope>NUCLEOTIDE SEQUENCE</scope>
    <source>
        <strain evidence="1">02402/16</strain>
        <tissue evidence="1">Leaf</tissue>
    </source>
</reference>